<accession>A0A506Y2F3</accession>
<dbReference type="RefSeq" id="WP_141163140.1">
    <property type="nucleotide sequence ID" value="NZ_VHQG01000002.1"/>
</dbReference>
<sequence length="99" mass="10857">MQLVVEGEIFYWRGPAPWHFVAVSPAEAAEIHTVAGAVTYGWGMIPATVHLDRDGTTTSWTTSLWPKDGSFIVPIKKAVQDRHELDVGDVLTLRLDIGG</sequence>
<dbReference type="Gene3D" id="2.40.30.100">
    <property type="entry name" value="AF2212/PG0164-like"/>
    <property type="match status" value="1"/>
</dbReference>
<comment type="caution">
    <text evidence="1">The sequence shown here is derived from an EMBL/GenBank/DDBJ whole genome shotgun (WGS) entry which is preliminary data.</text>
</comment>
<keyword evidence="2" id="KW-1185">Reference proteome</keyword>
<dbReference type="EMBL" id="VHQG01000002">
    <property type="protein sequence ID" value="TPW75780.1"/>
    <property type="molecule type" value="Genomic_DNA"/>
</dbReference>
<protein>
    <submittedName>
        <fullName evidence="1">DUF1905 domain-containing protein</fullName>
    </submittedName>
</protein>
<gene>
    <name evidence="1" type="ORF">FJ657_07905</name>
</gene>
<dbReference type="OrthoDB" id="9808666at2"/>
<dbReference type="Proteomes" id="UP000316252">
    <property type="component" value="Unassembled WGS sequence"/>
</dbReference>
<dbReference type="SUPFAM" id="SSF141694">
    <property type="entry name" value="AF2212/PG0164-like"/>
    <property type="match status" value="1"/>
</dbReference>
<proteinExistence type="predicted"/>
<name>A0A506Y2F3_9MICO</name>
<organism evidence="1 2">
    <name type="scientific">Schumannella soli</name>
    <dbReference type="NCBI Taxonomy" id="2590779"/>
    <lineage>
        <taxon>Bacteria</taxon>
        <taxon>Bacillati</taxon>
        <taxon>Actinomycetota</taxon>
        <taxon>Actinomycetes</taxon>
        <taxon>Micrococcales</taxon>
        <taxon>Microbacteriaceae</taxon>
        <taxon>Schumannella</taxon>
    </lineage>
</organism>
<evidence type="ECO:0000313" key="1">
    <source>
        <dbReference type="EMBL" id="TPW75780.1"/>
    </source>
</evidence>
<reference evidence="1 2" key="1">
    <citation type="submission" date="2019-06" db="EMBL/GenBank/DDBJ databases">
        <authorList>
            <person name="Li F."/>
        </authorList>
    </citation>
    <scope>NUCLEOTIDE SEQUENCE [LARGE SCALE GENOMIC DNA]</scope>
    <source>
        <strain evidence="1 2">10F1D-1</strain>
    </source>
</reference>
<dbReference type="Pfam" id="PF08922">
    <property type="entry name" value="DUF1905"/>
    <property type="match status" value="1"/>
</dbReference>
<dbReference type="AlphaFoldDB" id="A0A506Y2F3"/>
<dbReference type="InterPro" id="IPR037079">
    <property type="entry name" value="AF2212/PG0164-like_sf"/>
</dbReference>
<dbReference type="InterPro" id="IPR015018">
    <property type="entry name" value="DUF1905"/>
</dbReference>
<evidence type="ECO:0000313" key="2">
    <source>
        <dbReference type="Proteomes" id="UP000316252"/>
    </source>
</evidence>